<dbReference type="Gene3D" id="3.30.420.10">
    <property type="entry name" value="Ribonuclease H-like superfamily/Ribonuclease H"/>
    <property type="match status" value="1"/>
</dbReference>
<dbReference type="OrthoDB" id="8024355at2759"/>
<evidence type="ECO:0000256" key="1">
    <source>
        <dbReference type="SAM" id="Phobius"/>
    </source>
</evidence>
<protein>
    <submittedName>
        <fullName evidence="2">Uncharacterized protein</fullName>
    </submittedName>
</protein>
<evidence type="ECO:0000313" key="2">
    <source>
        <dbReference type="EMBL" id="GBM53462.1"/>
    </source>
</evidence>
<feature type="transmembrane region" description="Helical" evidence="1">
    <location>
        <begin position="42"/>
        <end position="63"/>
    </location>
</feature>
<keyword evidence="1" id="KW-0812">Transmembrane</keyword>
<evidence type="ECO:0000313" key="3">
    <source>
        <dbReference type="Proteomes" id="UP000499080"/>
    </source>
</evidence>
<keyword evidence="1" id="KW-0472">Membrane</keyword>
<name>A0A4Y2GHZ4_ARAVE</name>
<reference evidence="2 3" key="1">
    <citation type="journal article" date="2019" name="Sci. Rep.">
        <title>Orb-weaving spider Araneus ventricosus genome elucidates the spidroin gene catalogue.</title>
        <authorList>
            <person name="Kono N."/>
            <person name="Nakamura H."/>
            <person name="Ohtoshi R."/>
            <person name="Moran D.A.P."/>
            <person name="Shinohara A."/>
            <person name="Yoshida Y."/>
            <person name="Fujiwara M."/>
            <person name="Mori M."/>
            <person name="Tomita M."/>
            <person name="Arakawa K."/>
        </authorList>
    </citation>
    <scope>NUCLEOTIDE SEQUENCE [LARGE SCALE GENOMIC DNA]</scope>
</reference>
<keyword evidence="3" id="KW-1185">Reference proteome</keyword>
<comment type="caution">
    <text evidence="2">The sequence shown here is derived from an EMBL/GenBank/DDBJ whole genome shotgun (WGS) entry which is preliminary data.</text>
</comment>
<gene>
    <name evidence="2" type="ORF">AVEN_238322_1</name>
</gene>
<dbReference type="Proteomes" id="UP000499080">
    <property type="component" value="Unassembled WGS sequence"/>
</dbReference>
<dbReference type="InterPro" id="IPR036397">
    <property type="entry name" value="RNaseH_sf"/>
</dbReference>
<sequence length="171" mass="19351">MGELSKDRVTPNRPFSVCGIDYAGPISVLKHRGRRPKTMKGYIVIFVCFATKALHLELVASLMRPLLLLKTLLLRLFCEAPRNFELWSNDENASELVPPSPKFRTTPAGGCLVPYVGFSGRQAQYTTDLQWNLVLNLELSFFEAYTLLFGHSGLRRLFEKARKAHLKPVVN</sequence>
<proteinExistence type="predicted"/>
<dbReference type="GO" id="GO:0003676">
    <property type="term" value="F:nucleic acid binding"/>
    <property type="evidence" value="ECO:0007669"/>
    <property type="project" value="InterPro"/>
</dbReference>
<organism evidence="2 3">
    <name type="scientific">Araneus ventricosus</name>
    <name type="common">Orbweaver spider</name>
    <name type="synonym">Epeira ventricosa</name>
    <dbReference type="NCBI Taxonomy" id="182803"/>
    <lineage>
        <taxon>Eukaryota</taxon>
        <taxon>Metazoa</taxon>
        <taxon>Ecdysozoa</taxon>
        <taxon>Arthropoda</taxon>
        <taxon>Chelicerata</taxon>
        <taxon>Arachnida</taxon>
        <taxon>Araneae</taxon>
        <taxon>Araneomorphae</taxon>
        <taxon>Entelegynae</taxon>
        <taxon>Araneoidea</taxon>
        <taxon>Araneidae</taxon>
        <taxon>Araneus</taxon>
    </lineage>
</organism>
<dbReference type="PANTHER" id="PTHR47331:SF1">
    <property type="entry name" value="GAG-LIKE PROTEIN"/>
    <property type="match status" value="1"/>
</dbReference>
<dbReference type="EMBL" id="BGPR01001420">
    <property type="protein sequence ID" value="GBM53462.1"/>
    <property type="molecule type" value="Genomic_DNA"/>
</dbReference>
<keyword evidence="1" id="KW-1133">Transmembrane helix</keyword>
<accession>A0A4Y2GHZ4</accession>
<dbReference type="AlphaFoldDB" id="A0A4Y2GHZ4"/>
<dbReference type="PANTHER" id="PTHR47331">
    <property type="entry name" value="PHD-TYPE DOMAIN-CONTAINING PROTEIN"/>
    <property type="match status" value="1"/>
</dbReference>